<accession>A0A6M3XWY8</accession>
<name>A0A6M3XWY8_9ZZZZ</name>
<organism evidence="2">
    <name type="scientific">viral metagenome</name>
    <dbReference type="NCBI Taxonomy" id="1070528"/>
    <lineage>
        <taxon>unclassified sequences</taxon>
        <taxon>metagenomes</taxon>
        <taxon>organismal metagenomes</taxon>
    </lineage>
</organism>
<evidence type="ECO:0000313" key="1">
    <source>
        <dbReference type="EMBL" id="QJA57424.1"/>
    </source>
</evidence>
<reference evidence="2" key="1">
    <citation type="submission" date="2020-03" db="EMBL/GenBank/DDBJ databases">
        <title>The deep terrestrial virosphere.</title>
        <authorList>
            <person name="Holmfeldt K."/>
            <person name="Nilsson E."/>
            <person name="Simone D."/>
            <person name="Lopez-Fernandez M."/>
            <person name="Wu X."/>
            <person name="de Brujin I."/>
            <person name="Lundin D."/>
            <person name="Andersson A."/>
            <person name="Bertilsson S."/>
            <person name="Dopson M."/>
        </authorList>
    </citation>
    <scope>NUCLEOTIDE SEQUENCE</scope>
    <source>
        <strain evidence="1">MM415B01641</strain>
        <strain evidence="2">TM448B03289</strain>
    </source>
</reference>
<dbReference type="EMBL" id="MT145006">
    <property type="protein sequence ID" value="QJI02495.1"/>
    <property type="molecule type" value="Genomic_DNA"/>
</dbReference>
<gene>
    <name evidence="1" type="ORF">MM415B01641_0004</name>
    <name evidence="2" type="ORF">TM448B03289_0005</name>
</gene>
<protein>
    <submittedName>
        <fullName evidence="2">Uncharacterized protein</fullName>
    </submittedName>
</protein>
<sequence>MTGRDDLKRRVKTVLERRIDDLVTGYEWEWWGGDADGVADEILAVVLDGLVPEAPRGEMLRFNEVKDQISPPSPSMLMWGSILHNHTKQALFWRDRAKKAAEYYNGVID</sequence>
<dbReference type="EMBL" id="MT141273">
    <property type="protein sequence ID" value="QJA57424.1"/>
    <property type="molecule type" value="Genomic_DNA"/>
</dbReference>
<proteinExistence type="predicted"/>
<dbReference type="AlphaFoldDB" id="A0A6M3XWY8"/>
<evidence type="ECO:0000313" key="2">
    <source>
        <dbReference type="EMBL" id="QJI02495.1"/>
    </source>
</evidence>